<keyword evidence="1" id="KW-0812">Transmembrane</keyword>
<gene>
    <name evidence="2" type="ORF">IPJ48_00015</name>
</gene>
<name>A0A9D7F3Z8_9RHOO</name>
<dbReference type="Pfam" id="PF16137">
    <property type="entry name" value="DUF4845"/>
    <property type="match status" value="1"/>
</dbReference>
<evidence type="ECO:0000256" key="1">
    <source>
        <dbReference type="SAM" id="Phobius"/>
    </source>
</evidence>
<proteinExistence type="predicted"/>
<protein>
    <submittedName>
        <fullName evidence="2">DUF4845 domain-containing protein</fullName>
    </submittedName>
</protein>
<dbReference type="Proteomes" id="UP000886602">
    <property type="component" value="Unassembled WGS sequence"/>
</dbReference>
<accession>A0A9D7F3Z8</accession>
<feature type="transmembrane region" description="Helical" evidence="1">
    <location>
        <begin position="12"/>
        <end position="31"/>
    </location>
</feature>
<keyword evidence="1" id="KW-1133">Transmembrane helix</keyword>
<dbReference type="EMBL" id="JADJNC010000001">
    <property type="protein sequence ID" value="MBK7421597.1"/>
    <property type="molecule type" value="Genomic_DNA"/>
</dbReference>
<evidence type="ECO:0000313" key="3">
    <source>
        <dbReference type="Proteomes" id="UP000886602"/>
    </source>
</evidence>
<comment type="caution">
    <text evidence="2">The sequence shown here is derived from an EMBL/GenBank/DDBJ whole genome shotgun (WGS) entry which is preliminary data.</text>
</comment>
<keyword evidence="1" id="KW-0472">Membrane</keyword>
<sequence>MNNQRGVAISGLLLWGFVIVFVALLGMKVVPEYMDYFKILKSVKSISAGASGQTVHEIREAFDRYADVNYLAIIKGTDLDISKEGNDVVIAFAYERRIPLFYNVSLLIDFHGSSSGH</sequence>
<dbReference type="InterPro" id="IPR032314">
    <property type="entry name" value="DUF4845"/>
</dbReference>
<evidence type="ECO:0000313" key="2">
    <source>
        <dbReference type="EMBL" id="MBK7421597.1"/>
    </source>
</evidence>
<dbReference type="AlphaFoldDB" id="A0A9D7F3Z8"/>
<reference evidence="2" key="1">
    <citation type="submission" date="2020-10" db="EMBL/GenBank/DDBJ databases">
        <title>Connecting structure to function with the recovery of over 1000 high-quality activated sludge metagenome-assembled genomes encoding full-length rRNA genes using long-read sequencing.</title>
        <authorList>
            <person name="Singleton C.M."/>
            <person name="Petriglieri F."/>
            <person name="Kristensen J.M."/>
            <person name="Kirkegaard R.H."/>
            <person name="Michaelsen T.Y."/>
            <person name="Andersen M.H."/>
            <person name="Karst S.M."/>
            <person name="Dueholm M.S."/>
            <person name="Nielsen P.H."/>
            <person name="Albertsen M."/>
        </authorList>
    </citation>
    <scope>NUCLEOTIDE SEQUENCE</scope>
    <source>
        <strain evidence="2">EsbW_18-Q3-R4-48_MAXAC.044</strain>
    </source>
</reference>
<organism evidence="2 3">
    <name type="scientific">Candidatus Propionivibrio dominans</name>
    <dbReference type="NCBI Taxonomy" id="2954373"/>
    <lineage>
        <taxon>Bacteria</taxon>
        <taxon>Pseudomonadati</taxon>
        <taxon>Pseudomonadota</taxon>
        <taxon>Betaproteobacteria</taxon>
        <taxon>Rhodocyclales</taxon>
        <taxon>Rhodocyclaceae</taxon>
        <taxon>Propionivibrio</taxon>
    </lineage>
</organism>